<dbReference type="KEGG" id="css:Cst_c04200"/>
<protein>
    <submittedName>
        <fullName evidence="3">Phage tape measure protein</fullName>
    </submittedName>
</protein>
<accession>L7VL16</accession>
<evidence type="ECO:0000259" key="2">
    <source>
        <dbReference type="Pfam" id="PF20155"/>
    </source>
</evidence>
<feature type="domain" description="Tape measure protein N-terminal" evidence="2">
    <location>
        <begin position="75"/>
        <end position="260"/>
    </location>
</feature>
<dbReference type="Proteomes" id="UP000011220">
    <property type="component" value="Chromosome"/>
</dbReference>
<evidence type="ECO:0000313" key="4">
    <source>
        <dbReference type="Proteomes" id="UP000011220"/>
    </source>
</evidence>
<dbReference type="PATRIC" id="fig|1121335.3.peg.405"/>
<keyword evidence="1" id="KW-0812">Transmembrane</keyword>
<evidence type="ECO:0000256" key="1">
    <source>
        <dbReference type="SAM" id="Phobius"/>
    </source>
</evidence>
<evidence type="ECO:0000313" key="3">
    <source>
        <dbReference type="EMBL" id="AGC67442.1"/>
    </source>
</evidence>
<dbReference type="InterPro" id="IPR013491">
    <property type="entry name" value="Tape_meas_N"/>
</dbReference>
<keyword evidence="1" id="KW-1133">Transmembrane helix</keyword>
<sequence length="622" mass="67715">MATLKAMFKLFDGYSKTIQVINKKTDEATNKILNASGATDKFNKKLENMGASANKAGNGLGKLVKTFISLAAVKKGIEIIDNFTNTAARLNLINDGLQDQVELQNKIFAAAKRSRGAYTAMADAVAKMGLLAKDAFTSNDELIAFTELVQKSFKLGGASPSEQSSALLQLTQAMAAGRLQGDEFRSIMENAPMIADAIAKYMGKPKGELKELAAEGLITADIIKNAMFDSADDINTMFKDLPRTFGDIWTDIKNGALQAFTPVMQNINALINSPGFTQLIDSLIKGFNIVAFAVNIVIDTIREIGEMISIFWPIIEPILVAITAALTLWGVTQIPMLITKLWLMVQPILAQAAAWLAVNWPILLIGAAIGLLLYAMIKFGDTVAEVIGWIGGLFGGLFAFLYNSLAYLVNPWISFAEFLANVFNNPVYSIKKLFVDLATNVLNLVQSIASAIDKVLGTSMADSLQRLKDSMQDWLGEKPENYKEFTRMQMMDITAGVNFGYDIGKRVGSWAVEGVQNLFGKIGTLFSGVDSGLDSYMVNGALPVTGINGSKVEVDMAEEDLQYLRDIAQREYINKFTTATLAPNIQITFGDVHQEADADKVAGRIRKILQEEIAMAAEGVYS</sequence>
<keyword evidence="4" id="KW-1185">Reference proteome</keyword>
<dbReference type="eggNOG" id="COG5281">
    <property type="taxonomic scope" value="Bacteria"/>
</dbReference>
<organism evidence="3 4">
    <name type="scientific">Thermoclostridium stercorarium (strain ATCC 35414 / DSM 8532 / NCIMB 11754)</name>
    <name type="common">Clostridium stercorarium</name>
    <dbReference type="NCBI Taxonomy" id="1121335"/>
    <lineage>
        <taxon>Bacteria</taxon>
        <taxon>Bacillati</taxon>
        <taxon>Bacillota</taxon>
        <taxon>Clostridia</taxon>
        <taxon>Eubacteriales</taxon>
        <taxon>Oscillospiraceae</taxon>
        <taxon>Thermoclostridium</taxon>
    </lineage>
</organism>
<feature type="transmembrane region" description="Helical" evidence="1">
    <location>
        <begin position="279"/>
        <end position="298"/>
    </location>
</feature>
<gene>
    <name evidence="3" type="ordered locus">Cst_c04200</name>
</gene>
<dbReference type="AlphaFoldDB" id="L7VL16"/>
<feature type="transmembrane region" description="Helical" evidence="1">
    <location>
        <begin position="310"/>
        <end position="332"/>
    </location>
</feature>
<reference evidence="3 4" key="1">
    <citation type="journal article" date="2013" name="Genome Announc.">
        <title>Complete genome sequence of Clostridium stercorarium subsp. stercorarium strain DSM 8532, a thermophilic degrader of plant cell wall fibers.</title>
        <authorList>
            <person name="Poehlein A."/>
            <person name="Zverlov V.V."/>
            <person name="Daniel R."/>
            <person name="Schwarz W.H."/>
            <person name="Liebl W."/>
        </authorList>
    </citation>
    <scope>NUCLEOTIDE SEQUENCE [LARGE SCALE GENOMIC DNA]</scope>
    <source>
        <strain evidence="4">ATCC 35414 / DSM 8532 / NCIMB 11754</strain>
    </source>
</reference>
<name>L7VL16_THES1</name>
<dbReference type="KEGG" id="csd:Clst_0401"/>
<proteinExistence type="predicted"/>
<dbReference type="RefSeq" id="WP_015358138.1">
    <property type="nucleotide sequence ID" value="NC_020134.1"/>
</dbReference>
<feature type="transmembrane region" description="Helical" evidence="1">
    <location>
        <begin position="352"/>
        <end position="374"/>
    </location>
</feature>
<dbReference type="Pfam" id="PF20155">
    <property type="entry name" value="TMP_3"/>
    <property type="match status" value="1"/>
</dbReference>
<dbReference type="STRING" id="1121335.Cst_c04200"/>
<dbReference type="NCBIfam" id="TIGR02675">
    <property type="entry name" value="tape_meas_nterm"/>
    <property type="match status" value="1"/>
</dbReference>
<dbReference type="EMBL" id="CP004044">
    <property type="protein sequence ID" value="AGC67442.1"/>
    <property type="molecule type" value="Genomic_DNA"/>
</dbReference>
<feature type="transmembrane region" description="Helical" evidence="1">
    <location>
        <begin position="386"/>
        <end position="409"/>
    </location>
</feature>
<keyword evidence="1" id="KW-0472">Membrane</keyword>